<dbReference type="EMBL" id="LXQE01000037">
    <property type="protein sequence ID" value="RCJ41052.1"/>
    <property type="molecule type" value="Genomic_DNA"/>
</dbReference>
<dbReference type="AlphaFoldDB" id="A0A367S0T6"/>
<evidence type="ECO:0000256" key="1">
    <source>
        <dbReference type="SAM" id="Coils"/>
    </source>
</evidence>
<protein>
    <submittedName>
        <fullName evidence="2">Uncharacterized protein</fullName>
    </submittedName>
</protein>
<sequence length="89" mass="10258">MIMAKRDRTFVQVQVDPDKKNRFAEKLEGEGKKITDIINQWIDEYLGESPADVDVTELKNNVALLQERLSVLEQAFQTKEKEYQGESVA</sequence>
<feature type="coiled-coil region" evidence="1">
    <location>
        <begin position="55"/>
        <end position="82"/>
    </location>
</feature>
<evidence type="ECO:0000313" key="3">
    <source>
        <dbReference type="Proteomes" id="UP000252085"/>
    </source>
</evidence>
<reference evidence="2 3" key="1">
    <citation type="submission" date="2016-04" db="EMBL/GenBank/DDBJ databases">
        <authorList>
            <person name="Evans L.H."/>
            <person name="Alamgir A."/>
            <person name="Owens N."/>
            <person name="Weber N.D."/>
            <person name="Virtaneva K."/>
            <person name="Barbian K."/>
            <person name="Babar A."/>
            <person name="Rosenke K."/>
        </authorList>
    </citation>
    <scope>NUCLEOTIDE SEQUENCE [LARGE SCALE GENOMIC DNA]</scope>
    <source>
        <strain evidence="2">NIES-2108</strain>
    </source>
</reference>
<gene>
    <name evidence="2" type="ORF">A6769_39005</name>
</gene>
<accession>A0A367S0T6</accession>
<evidence type="ECO:0000313" key="2">
    <source>
        <dbReference type="EMBL" id="RCJ41052.1"/>
    </source>
</evidence>
<name>A0A367S0T6_NOSPU</name>
<organism evidence="2 3">
    <name type="scientific">Nostoc punctiforme NIES-2108</name>
    <dbReference type="NCBI Taxonomy" id="1356359"/>
    <lineage>
        <taxon>Bacteria</taxon>
        <taxon>Bacillati</taxon>
        <taxon>Cyanobacteriota</taxon>
        <taxon>Cyanophyceae</taxon>
        <taxon>Nostocales</taxon>
        <taxon>Nostocaceae</taxon>
        <taxon>Nostoc</taxon>
    </lineage>
</organism>
<comment type="caution">
    <text evidence="2">The sequence shown here is derived from an EMBL/GenBank/DDBJ whole genome shotgun (WGS) entry which is preliminary data.</text>
</comment>
<proteinExistence type="predicted"/>
<dbReference type="Proteomes" id="UP000252085">
    <property type="component" value="Unassembled WGS sequence"/>
</dbReference>
<keyword evidence="1" id="KW-0175">Coiled coil</keyword>